<proteinExistence type="predicted"/>
<evidence type="ECO:0000313" key="1">
    <source>
        <dbReference type="EMBL" id="ROO83374.1"/>
    </source>
</evidence>
<evidence type="ECO:0000313" key="2">
    <source>
        <dbReference type="Proteomes" id="UP000272400"/>
    </source>
</evidence>
<accession>A0A3N1CQE1</accession>
<dbReference type="AlphaFoldDB" id="A0A3N1CQE1"/>
<dbReference type="EMBL" id="RJKE01000001">
    <property type="protein sequence ID" value="ROO83374.1"/>
    <property type="molecule type" value="Genomic_DNA"/>
</dbReference>
<dbReference type="InterPro" id="IPR004155">
    <property type="entry name" value="PBS_lyase_HEAT"/>
</dbReference>
<dbReference type="InterPro" id="IPR011989">
    <property type="entry name" value="ARM-like"/>
</dbReference>
<keyword evidence="2" id="KW-1185">Reference proteome</keyword>
<gene>
    <name evidence="1" type="ORF">EDD29_0877</name>
</gene>
<name>A0A3N1CQE1_9ACTN</name>
<dbReference type="InterPro" id="IPR016024">
    <property type="entry name" value="ARM-type_fold"/>
</dbReference>
<sequence length="275" mass="28708">MSDLTIFEEHLRDPDPRVRRAAVELLGEIAPSGAGDALAWALADADAEVRAAAALVLTTLRPPVGEDGIDALRLAASGGGDPLVRGTARAHLRLLAEAHRALYAQGLADGEPQIRAQAVFALTWLRDAGAVREAADDPSRDVRVAVADGLARLGSADGLDQLLGDHDPVVRLAALDAAETLGLPDGLVPPVLRSLAHPGWQVRKRAARTLASAPATSAASPLTTALRDPVVDVRREAVKSLEQWASSDPGVLAALTESLADPDPGVRTQVRWALA</sequence>
<protein>
    <submittedName>
        <fullName evidence="1">HEAT repeat protein</fullName>
    </submittedName>
</protein>
<comment type="caution">
    <text evidence="1">The sequence shown here is derived from an EMBL/GenBank/DDBJ whole genome shotgun (WGS) entry which is preliminary data.</text>
</comment>
<dbReference type="RefSeq" id="WP_170201285.1">
    <property type="nucleotide sequence ID" value="NZ_RJKE01000001.1"/>
</dbReference>
<dbReference type="SUPFAM" id="SSF48371">
    <property type="entry name" value="ARM repeat"/>
    <property type="match status" value="1"/>
</dbReference>
<dbReference type="PANTHER" id="PTHR12697:SF5">
    <property type="entry name" value="DEOXYHYPUSINE HYDROXYLASE"/>
    <property type="match status" value="1"/>
</dbReference>
<dbReference type="Pfam" id="PF13646">
    <property type="entry name" value="HEAT_2"/>
    <property type="match status" value="3"/>
</dbReference>
<dbReference type="PANTHER" id="PTHR12697">
    <property type="entry name" value="PBS LYASE HEAT-LIKE PROTEIN"/>
    <property type="match status" value="1"/>
</dbReference>
<dbReference type="GO" id="GO:0016491">
    <property type="term" value="F:oxidoreductase activity"/>
    <property type="evidence" value="ECO:0007669"/>
    <property type="project" value="TreeGrafter"/>
</dbReference>
<organism evidence="1 2">
    <name type="scientific">Actinocorallia herbida</name>
    <dbReference type="NCBI Taxonomy" id="58109"/>
    <lineage>
        <taxon>Bacteria</taxon>
        <taxon>Bacillati</taxon>
        <taxon>Actinomycetota</taxon>
        <taxon>Actinomycetes</taxon>
        <taxon>Streptosporangiales</taxon>
        <taxon>Thermomonosporaceae</taxon>
        <taxon>Actinocorallia</taxon>
    </lineage>
</organism>
<dbReference type="Proteomes" id="UP000272400">
    <property type="component" value="Unassembled WGS sequence"/>
</dbReference>
<dbReference type="Gene3D" id="1.25.10.10">
    <property type="entry name" value="Leucine-rich Repeat Variant"/>
    <property type="match status" value="3"/>
</dbReference>
<reference evidence="1 2" key="1">
    <citation type="submission" date="2018-11" db="EMBL/GenBank/DDBJ databases">
        <title>Sequencing the genomes of 1000 actinobacteria strains.</title>
        <authorList>
            <person name="Klenk H.-P."/>
        </authorList>
    </citation>
    <scope>NUCLEOTIDE SEQUENCE [LARGE SCALE GENOMIC DNA]</scope>
    <source>
        <strain evidence="1 2">DSM 44254</strain>
    </source>
</reference>
<dbReference type="SMART" id="SM00567">
    <property type="entry name" value="EZ_HEAT"/>
    <property type="match status" value="5"/>
</dbReference>